<accession>A0A8S5SYJ0</accession>
<proteinExistence type="predicted"/>
<protein>
    <submittedName>
        <fullName evidence="1">Uncharacterized protein</fullName>
    </submittedName>
</protein>
<name>A0A8S5SYJ0_9CAUD</name>
<organism evidence="1">
    <name type="scientific">Podoviridae sp. ctKmJ5</name>
    <dbReference type="NCBI Taxonomy" id="2827732"/>
    <lineage>
        <taxon>Viruses</taxon>
        <taxon>Duplodnaviria</taxon>
        <taxon>Heunggongvirae</taxon>
        <taxon>Uroviricota</taxon>
        <taxon>Caudoviricetes</taxon>
    </lineage>
</organism>
<dbReference type="EMBL" id="BK032705">
    <property type="protein sequence ID" value="DAF56014.1"/>
    <property type="molecule type" value="Genomic_DNA"/>
</dbReference>
<reference evidence="1" key="1">
    <citation type="journal article" date="2021" name="Proc. Natl. Acad. Sci. U.S.A.">
        <title>A Catalog of Tens of Thousands of Viruses from Human Metagenomes Reveals Hidden Associations with Chronic Diseases.</title>
        <authorList>
            <person name="Tisza M.J."/>
            <person name="Buck C.B."/>
        </authorList>
    </citation>
    <scope>NUCLEOTIDE SEQUENCE</scope>
    <source>
        <strain evidence="1">CtKmJ5</strain>
    </source>
</reference>
<sequence>MSQTQGNKKRTPECWLRTTTQRFISCRLTP</sequence>
<evidence type="ECO:0000313" key="1">
    <source>
        <dbReference type="EMBL" id="DAF56014.1"/>
    </source>
</evidence>